<name>A0A0G4EXW2_VITBC</name>
<dbReference type="Proteomes" id="UP000041254">
    <property type="component" value="Unassembled WGS sequence"/>
</dbReference>
<dbReference type="InParanoid" id="A0A0G4EXW2"/>
<dbReference type="VEuPathDB" id="CryptoDB:Vbra_8582"/>
<sequence length="517" mass="56462">MADRENGHDGHMIFLSLANDAPKLTEEQKQLIKDGLMKALLAYGPVGEVQVAGVTDVFNDAGNQTVAVKMEVKVTGSRHNMDVKALERILSEPSPQKRMQKSLKEHGLDTRSLKYDITGSSEGEAAAMGKCKDVTCEPCRDPLSGRVILDRDWCESFRQCEWHTPVCPSADAGCSPKGPLGKCCTRYERLGDTAAKKLAQERHTRVSQGDSLFPRSASMSQFAARVLSNFNQARRLHFTSLAFMLQGQPQCNIQDPRVDPEAVLSASAFARGVLAFVTLIKYGRCERGVVSEAAVEQQMKQIYQLEAMLADVYRELLVTKAARSHRPAKGAISLDGSLHYLREQCDRSRPSISPVAPPITTQDTEADRRIVLDNFANALGTLLKMSDDTGSFNAGRLDKTHIAIHEEGSAAGATTCNRNQSEATTKVYFSIQEDPQSTNGTDGMELLEGLIRARDTLEAEGFGDCGWVLADITNETADYRSDIEADGHLSGGRSAGSVRDKYDGRIGGSSLQLRCPQ</sequence>
<evidence type="ECO:0000313" key="2">
    <source>
        <dbReference type="Proteomes" id="UP000041254"/>
    </source>
</evidence>
<gene>
    <name evidence="1" type="ORF">Vbra_8582</name>
</gene>
<accession>A0A0G4EXW2</accession>
<organism evidence="1 2">
    <name type="scientific">Vitrella brassicaformis (strain CCMP3155)</name>
    <dbReference type="NCBI Taxonomy" id="1169540"/>
    <lineage>
        <taxon>Eukaryota</taxon>
        <taxon>Sar</taxon>
        <taxon>Alveolata</taxon>
        <taxon>Colpodellida</taxon>
        <taxon>Vitrellaceae</taxon>
        <taxon>Vitrella</taxon>
    </lineage>
</organism>
<evidence type="ECO:0000313" key="1">
    <source>
        <dbReference type="EMBL" id="CEM04149.1"/>
    </source>
</evidence>
<dbReference type="EMBL" id="CDMY01000347">
    <property type="protein sequence ID" value="CEM04149.1"/>
    <property type="molecule type" value="Genomic_DNA"/>
</dbReference>
<protein>
    <submittedName>
        <fullName evidence="1">Uncharacterized protein</fullName>
    </submittedName>
</protein>
<proteinExistence type="predicted"/>
<reference evidence="1 2" key="1">
    <citation type="submission" date="2014-11" db="EMBL/GenBank/DDBJ databases">
        <authorList>
            <person name="Zhu J."/>
            <person name="Qi W."/>
            <person name="Song R."/>
        </authorList>
    </citation>
    <scope>NUCLEOTIDE SEQUENCE [LARGE SCALE GENOMIC DNA]</scope>
</reference>
<keyword evidence="2" id="KW-1185">Reference proteome</keyword>
<dbReference type="AlphaFoldDB" id="A0A0G4EXW2"/>